<feature type="non-terminal residue" evidence="2">
    <location>
        <position position="1"/>
    </location>
</feature>
<accession>A0ABN7X288</accession>
<evidence type="ECO:0000259" key="1">
    <source>
        <dbReference type="Pfam" id="PF21530"/>
    </source>
</evidence>
<dbReference type="PANTHER" id="PTHR10492:SF57">
    <property type="entry name" value="ATP-DEPENDENT DNA HELICASE"/>
    <property type="match status" value="1"/>
</dbReference>
<feature type="non-terminal residue" evidence="2">
    <location>
        <position position="109"/>
    </location>
</feature>
<protein>
    <submittedName>
        <fullName evidence="2">16869_t:CDS:1</fullName>
    </submittedName>
</protein>
<name>A0ABN7X288_GIGMA</name>
<dbReference type="Proteomes" id="UP000789901">
    <property type="component" value="Unassembled WGS sequence"/>
</dbReference>
<evidence type="ECO:0000313" key="2">
    <source>
        <dbReference type="EMBL" id="CAG8846259.1"/>
    </source>
</evidence>
<dbReference type="EMBL" id="CAJVQB010082708">
    <property type="protein sequence ID" value="CAG8846259.1"/>
    <property type="molecule type" value="Genomic_DNA"/>
</dbReference>
<proteinExistence type="predicted"/>
<dbReference type="Pfam" id="PF21530">
    <property type="entry name" value="Pif1_2B_dom"/>
    <property type="match status" value="1"/>
</dbReference>
<feature type="domain" description="DNA helicase Pif1-like 2B" evidence="1">
    <location>
        <begin position="50"/>
        <end position="96"/>
    </location>
</feature>
<organism evidence="2 3">
    <name type="scientific">Gigaspora margarita</name>
    <dbReference type="NCBI Taxonomy" id="4874"/>
    <lineage>
        <taxon>Eukaryota</taxon>
        <taxon>Fungi</taxon>
        <taxon>Fungi incertae sedis</taxon>
        <taxon>Mucoromycota</taxon>
        <taxon>Glomeromycotina</taxon>
        <taxon>Glomeromycetes</taxon>
        <taxon>Diversisporales</taxon>
        <taxon>Gigasporaceae</taxon>
        <taxon>Gigaspora</taxon>
    </lineage>
</organism>
<reference evidence="2 3" key="1">
    <citation type="submission" date="2021-06" db="EMBL/GenBank/DDBJ databases">
        <authorList>
            <person name="Kallberg Y."/>
            <person name="Tangrot J."/>
            <person name="Rosling A."/>
        </authorList>
    </citation>
    <scope>NUCLEOTIDE SEQUENCE [LARGE SCALE GENOMIC DNA]</scope>
    <source>
        <strain evidence="2 3">120-4 pot B 10/14</strain>
    </source>
</reference>
<comment type="caution">
    <text evidence="2">The sequence shown here is derived from an EMBL/GenBank/DDBJ whole genome shotgun (WGS) entry which is preliminary data.</text>
</comment>
<dbReference type="PANTHER" id="PTHR10492">
    <property type="match status" value="1"/>
</dbReference>
<dbReference type="InterPro" id="IPR049163">
    <property type="entry name" value="Pif1-like_2B_dom"/>
</dbReference>
<keyword evidence="3" id="KW-1185">Reference proteome</keyword>
<sequence>RMLLSAQNNDVHDIKNIVLDMFFSDKHTYLSADNIIIEDGADSNNMYPIEHMNSLNPFGMLPSKLDLKIGYPIMLFQNLAPNQELCNSFHLIVVKLLDYVNEAHILTRS</sequence>
<evidence type="ECO:0000313" key="3">
    <source>
        <dbReference type="Proteomes" id="UP000789901"/>
    </source>
</evidence>
<gene>
    <name evidence="2" type="ORF">GMARGA_LOCUS38078</name>
</gene>